<gene>
    <name evidence="1" type="ORF">LOD99_8009</name>
</gene>
<reference evidence="1 2" key="1">
    <citation type="journal article" date="2023" name="BMC Biol.">
        <title>The compact genome of the sponge Oopsacas minuta (Hexactinellida) is lacking key metazoan core genes.</title>
        <authorList>
            <person name="Santini S."/>
            <person name="Schenkelaars Q."/>
            <person name="Jourda C."/>
            <person name="Duchesne M."/>
            <person name="Belahbib H."/>
            <person name="Rocher C."/>
            <person name="Selva M."/>
            <person name="Riesgo A."/>
            <person name="Vervoort M."/>
            <person name="Leys S.P."/>
            <person name="Kodjabachian L."/>
            <person name="Le Bivic A."/>
            <person name="Borchiellini C."/>
            <person name="Claverie J.M."/>
            <person name="Renard E."/>
        </authorList>
    </citation>
    <scope>NUCLEOTIDE SEQUENCE [LARGE SCALE GENOMIC DNA]</scope>
    <source>
        <strain evidence="1">SPO-2</strain>
    </source>
</reference>
<comment type="caution">
    <text evidence="1">The sequence shown here is derived from an EMBL/GenBank/DDBJ whole genome shotgun (WGS) entry which is preliminary data.</text>
</comment>
<dbReference type="AlphaFoldDB" id="A0AAV7JIQ1"/>
<evidence type="ECO:0000313" key="2">
    <source>
        <dbReference type="Proteomes" id="UP001165289"/>
    </source>
</evidence>
<evidence type="ECO:0000313" key="1">
    <source>
        <dbReference type="EMBL" id="KAI6648651.1"/>
    </source>
</evidence>
<dbReference type="EMBL" id="JAKMXF010000328">
    <property type="protein sequence ID" value="KAI6648651.1"/>
    <property type="molecule type" value="Genomic_DNA"/>
</dbReference>
<proteinExistence type="predicted"/>
<keyword evidence="2" id="KW-1185">Reference proteome</keyword>
<protein>
    <submittedName>
        <fullName evidence="1">Uncharacterized protein</fullName>
    </submittedName>
</protein>
<dbReference type="Proteomes" id="UP001165289">
    <property type="component" value="Unassembled WGS sequence"/>
</dbReference>
<accession>A0AAV7JIQ1</accession>
<organism evidence="1 2">
    <name type="scientific">Oopsacas minuta</name>
    <dbReference type="NCBI Taxonomy" id="111878"/>
    <lineage>
        <taxon>Eukaryota</taxon>
        <taxon>Metazoa</taxon>
        <taxon>Porifera</taxon>
        <taxon>Hexactinellida</taxon>
        <taxon>Hexasterophora</taxon>
        <taxon>Lyssacinosida</taxon>
        <taxon>Leucopsacidae</taxon>
        <taxon>Oopsacas</taxon>
    </lineage>
</organism>
<sequence>MYNDILSKVNSCHECQQQNQFKKGPSELHPVNIPDRSFSKWGMDLIGPLTATVEGNSYIIVLLNISLVGQRPRALSFVITGEEDQQSAIPKYVSDFMELKGKEIGGKNPKDYLEDSKMRKDGMWGL</sequence>
<name>A0AAV7JIQ1_9METZ</name>